<protein>
    <recommendedName>
        <fullName evidence="4">ABC transporter domain-containing protein</fullName>
    </recommendedName>
</protein>
<gene>
    <name evidence="5" type="ORF">S01H4_48543</name>
</gene>
<dbReference type="InterPro" id="IPR003593">
    <property type="entry name" value="AAA+_ATPase"/>
</dbReference>
<feature type="non-terminal residue" evidence="5">
    <location>
        <position position="276"/>
    </location>
</feature>
<dbReference type="GO" id="GO:0005524">
    <property type="term" value="F:ATP binding"/>
    <property type="evidence" value="ECO:0007669"/>
    <property type="project" value="UniProtKB-KW"/>
</dbReference>
<dbReference type="PANTHER" id="PTHR43875">
    <property type="entry name" value="MALTODEXTRIN IMPORT ATP-BINDING PROTEIN MSMX"/>
    <property type="match status" value="1"/>
</dbReference>
<dbReference type="PANTHER" id="PTHR43875:SF1">
    <property type="entry name" value="OSMOPROTECTIVE COMPOUNDS UPTAKE ATP-BINDING PROTEIN GGTA"/>
    <property type="match status" value="1"/>
</dbReference>
<evidence type="ECO:0000256" key="3">
    <source>
        <dbReference type="ARBA" id="ARBA00022840"/>
    </source>
</evidence>
<comment type="caution">
    <text evidence="5">The sequence shown here is derived from an EMBL/GenBank/DDBJ whole genome shotgun (WGS) entry which is preliminary data.</text>
</comment>
<dbReference type="SMART" id="SM00382">
    <property type="entry name" value="AAA"/>
    <property type="match status" value="1"/>
</dbReference>
<dbReference type="PROSITE" id="PS50893">
    <property type="entry name" value="ABC_TRANSPORTER_2"/>
    <property type="match status" value="1"/>
</dbReference>
<evidence type="ECO:0000256" key="2">
    <source>
        <dbReference type="ARBA" id="ARBA00022741"/>
    </source>
</evidence>
<keyword evidence="3" id="KW-0067">ATP-binding</keyword>
<reference evidence="5" key="1">
    <citation type="journal article" date="2014" name="Front. Microbiol.">
        <title>High frequency of phylogenetically diverse reductive dehalogenase-homologous genes in deep subseafloor sedimentary metagenomes.</title>
        <authorList>
            <person name="Kawai M."/>
            <person name="Futagami T."/>
            <person name="Toyoda A."/>
            <person name="Takaki Y."/>
            <person name="Nishi S."/>
            <person name="Hori S."/>
            <person name="Arai W."/>
            <person name="Tsubouchi T."/>
            <person name="Morono Y."/>
            <person name="Uchiyama I."/>
            <person name="Ito T."/>
            <person name="Fujiyama A."/>
            <person name="Inagaki F."/>
            <person name="Takami H."/>
        </authorList>
    </citation>
    <scope>NUCLEOTIDE SEQUENCE</scope>
    <source>
        <strain evidence="5">Expedition CK06-06</strain>
    </source>
</reference>
<name>X1C7H0_9ZZZZ</name>
<dbReference type="Pfam" id="PF00005">
    <property type="entry name" value="ABC_tran"/>
    <property type="match status" value="1"/>
</dbReference>
<organism evidence="5">
    <name type="scientific">marine sediment metagenome</name>
    <dbReference type="NCBI Taxonomy" id="412755"/>
    <lineage>
        <taxon>unclassified sequences</taxon>
        <taxon>metagenomes</taxon>
        <taxon>ecological metagenomes</taxon>
    </lineage>
</organism>
<evidence type="ECO:0000313" key="5">
    <source>
        <dbReference type="EMBL" id="GAG92343.1"/>
    </source>
</evidence>
<proteinExistence type="predicted"/>
<keyword evidence="1" id="KW-0813">Transport</keyword>
<keyword evidence="2" id="KW-0547">Nucleotide-binding</keyword>
<dbReference type="FunFam" id="3.40.50.300:FF:000042">
    <property type="entry name" value="Maltose/maltodextrin ABC transporter, ATP-binding protein"/>
    <property type="match status" value="1"/>
</dbReference>
<dbReference type="InterPro" id="IPR027417">
    <property type="entry name" value="P-loop_NTPase"/>
</dbReference>
<dbReference type="AlphaFoldDB" id="X1C7H0"/>
<dbReference type="Gene3D" id="3.40.50.300">
    <property type="entry name" value="P-loop containing nucleotide triphosphate hydrolases"/>
    <property type="match status" value="1"/>
</dbReference>
<sequence>VILDQVWKRYGDTVAISNLSLNIEQGEFFVLFGPAGAGKTTTLNLIAGFVDLTAGDIYFGDKLVNDIPPEDRNVAMAFENYSLFPHMTIFDNLANPLRAPNVNMNSVEITARVNRTAELLNIVELLGRYPHQLSGGQKQRTALGRALVKEADILLLDEPLAHVDAKIRHELRTEFHRIDEFKEHTIVYVTHDYMEALSLGERIGVLNQGQIHQIADERDIYEKPIDVFVAESIGWPKINILDCEVKQEDGGVNLYSPDLDQNIRPMKEEGDYITDL</sequence>
<dbReference type="InterPro" id="IPR003439">
    <property type="entry name" value="ABC_transporter-like_ATP-bd"/>
</dbReference>
<dbReference type="EMBL" id="BART01027376">
    <property type="protein sequence ID" value="GAG92343.1"/>
    <property type="molecule type" value="Genomic_DNA"/>
</dbReference>
<dbReference type="InterPro" id="IPR047641">
    <property type="entry name" value="ABC_transpr_MalK/UgpC-like"/>
</dbReference>
<dbReference type="SUPFAM" id="SSF52540">
    <property type="entry name" value="P-loop containing nucleoside triphosphate hydrolases"/>
    <property type="match status" value="1"/>
</dbReference>
<dbReference type="GO" id="GO:0055052">
    <property type="term" value="C:ATP-binding cassette (ABC) transporter complex, substrate-binding subunit-containing"/>
    <property type="evidence" value="ECO:0007669"/>
    <property type="project" value="TreeGrafter"/>
</dbReference>
<feature type="non-terminal residue" evidence="5">
    <location>
        <position position="1"/>
    </location>
</feature>
<evidence type="ECO:0000259" key="4">
    <source>
        <dbReference type="PROSITE" id="PS50893"/>
    </source>
</evidence>
<dbReference type="GO" id="GO:0016887">
    <property type="term" value="F:ATP hydrolysis activity"/>
    <property type="evidence" value="ECO:0007669"/>
    <property type="project" value="InterPro"/>
</dbReference>
<feature type="domain" description="ABC transporter" evidence="4">
    <location>
        <begin position="1"/>
        <end position="233"/>
    </location>
</feature>
<accession>X1C7H0</accession>
<dbReference type="GO" id="GO:0022857">
    <property type="term" value="F:transmembrane transporter activity"/>
    <property type="evidence" value="ECO:0007669"/>
    <property type="project" value="UniProtKB-ARBA"/>
</dbReference>
<dbReference type="Gene3D" id="2.40.50.100">
    <property type="match status" value="1"/>
</dbReference>
<evidence type="ECO:0000256" key="1">
    <source>
        <dbReference type="ARBA" id="ARBA00022448"/>
    </source>
</evidence>